<evidence type="ECO:0000313" key="1">
    <source>
        <dbReference type="EMBL" id="MFC2946765.1"/>
    </source>
</evidence>
<proteinExistence type="predicted"/>
<protein>
    <submittedName>
        <fullName evidence="1">Uncharacterized protein</fullName>
    </submittedName>
</protein>
<accession>A0ABV7A1A7</accession>
<gene>
    <name evidence="1" type="ORF">ACFODW_00095</name>
</gene>
<reference evidence="2" key="1">
    <citation type="journal article" date="2019" name="Int. J. Syst. Evol. Microbiol.">
        <title>The Global Catalogue of Microorganisms (GCM) 10K type strain sequencing project: providing services to taxonomists for standard genome sequencing and annotation.</title>
        <authorList>
            <consortium name="The Broad Institute Genomics Platform"/>
            <consortium name="The Broad Institute Genome Sequencing Center for Infectious Disease"/>
            <person name="Wu L."/>
            <person name="Ma J."/>
        </authorList>
    </citation>
    <scope>NUCLEOTIDE SEQUENCE [LARGE SCALE GENOMIC DNA]</scope>
    <source>
        <strain evidence="2">KCTC 13193</strain>
    </source>
</reference>
<dbReference type="Proteomes" id="UP001595387">
    <property type="component" value="Unassembled WGS sequence"/>
</dbReference>
<evidence type="ECO:0000313" key="2">
    <source>
        <dbReference type="Proteomes" id="UP001595387"/>
    </source>
</evidence>
<name>A0ABV7A1A7_9BACI</name>
<dbReference type="EMBL" id="JBHRRZ010000001">
    <property type="protein sequence ID" value="MFC2946765.1"/>
    <property type="molecule type" value="Genomic_DNA"/>
</dbReference>
<comment type="caution">
    <text evidence="1">The sequence shown here is derived from an EMBL/GenBank/DDBJ whole genome shotgun (WGS) entry which is preliminary data.</text>
</comment>
<keyword evidence="2" id="KW-1185">Reference proteome</keyword>
<sequence length="82" mass="9877">MLLENNGGFFLQLDQTIKNLLDEASLYGSMAKRYEYSNPQRHMYLYQKHYQAVMKLEQHYMVLEGKNDYNHSHHQNGNFPMY</sequence>
<dbReference type="RefSeq" id="WP_390301057.1">
    <property type="nucleotide sequence ID" value="NZ_JBHRRZ010000001.1"/>
</dbReference>
<organism evidence="1 2">
    <name type="scientific">Virgibacillus sediminis</name>
    <dbReference type="NCBI Taxonomy" id="202260"/>
    <lineage>
        <taxon>Bacteria</taxon>
        <taxon>Bacillati</taxon>
        <taxon>Bacillota</taxon>
        <taxon>Bacilli</taxon>
        <taxon>Bacillales</taxon>
        <taxon>Bacillaceae</taxon>
        <taxon>Virgibacillus</taxon>
    </lineage>
</organism>